<dbReference type="RefSeq" id="WP_417923548.1">
    <property type="nucleotide sequence ID" value="NZ_JBHSFS010000013.1"/>
</dbReference>
<organism evidence="1 2">
    <name type="scientific">Streptomyces ehimensis</name>
    <dbReference type="NCBI Taxonomy" id="68195"/>
    <lineage>
        <taxon>Bacteria</taxon>
        <taxon>Bacillati</taxon>
        <taxon>Actinomycetota</taxon>
        <taxon>Actinomycetes</taxon>
        <taxon>Kitasatosporales</taxon>
        <taxon>Streptomycetaceae</taxon>
        <taxon>Streptomyces</taxon>
    </lineage>
</organism>
<accession>A0ABV9BQM5</accession>
<dbReference type="EMBL" id="JBHSFS010000013">
    <property type="protein sequence ID" value="MFC4516344.1"/>
    <property type="molecule type" value="Genomic_DNA"/>
</dbReference>
<gene>
    <name evidence="1" type="ORF">ACFPEN_25815</name>
</gene>
<proteinExistence type="predicted"/>
<keyword evidence="2" id="KW-1185">Reference proteome</keyword>
<sequence>MATTDRHADTWEYVTYAPAERHCSVCKRVVKPTEPVRRGMVERSSGPPVTVYRHANECPGL</sequence>
<reference evidence="2" key="1">
    <citation type="journal article" date="2019" name="Int. J. Syst. Evol. Microbiol.">
        <title>The Global Catalogue of Microorganisms (GCM) 10K type strain sequencing project: providing services to taxonomists for standard genome sequencing and annotation.</title>
        <authorList>
            <consortium name="The Broad Institute Genomics Platform"/>
            <consortium name="The Broad Institute Genome Sequencing Center for Infectious Disease"/>
            <person name="Wu L."/>
            <person name="Ma J."/>
        </authorList>
    </citation>
    <scope>NUCLEOTIDE SEQUENCE [LARGE SCALE GENOMIC DNA]</scope>
    <source>
        <strain evidence="2">CECT 8064</strain>
    </source>
</reference>
<name>A0ABV9BQM5_9ACTN</name>
<evidence type="ECO:0000313" key="1">
    <source>
        <dbReference type="EMBL" id="MFC4516344.1"/>
    </source>
</evidence>
<comment type="caution">
    <text evidence="1">The sequence shown here is derived from an EMBL/GenBank/DDBJ whole genome shotgun (WGS) entry which is preliminary data.</text>
</comment>
<dbReference type="Proteomes" id="UP001595990">
    <property type="component" value="Unassembled WGS sequence"/>
</dbReference>
<evidence type="ECO:0000313" key="2">
    <source>
        <dbReference type="Proteomes" id="UP001595990"/>
    </source>
</evidence>
<protein>
    <submittedName>
        <fullName evidence="1">Uncharacterized protein</fullName>
    </submittedName>
</protein>